<dbReference type="PANTHER" id="PTHR11071">
    <property type="entry name" value="PEPTIDYL-PROLYL CIS-TRANS ISOMERASE"/>
    <property type="match status" value="1"/>
</dbReference>
<dbReference type="GO" id="GO:0005737">
    <property type="term" value="C:cytoplasm"/>
    <property type="evidence" value="ECO:0007669"/>
    <property type="project" value="TreeGrafter"/>
</dbReference>
<dbReference type="PROSITE" id="PS50072">
    <property type="entry name" value="CSA_PPIASE_2"/>
    <property type="match status" value="1"/>
</dbReference>
<dbReference type="GeneID" id="93647078"/>
<feature type="region of interest" description="Disordered" evidence="5">
    <location>
        <begin position="301"/>
        <end position="327"/>
    </location>
</feature>
<dbReference type="GO" id="GO:0003755">
    <property type="term" value="F:peptidyl-prolyl cis-trans isomerase activity"/>
    <property type="evidence" value="ECO:0007669"/>
    <property type="project" value="UniProtKB-KW"/>
</dbReference>
<feature type="domain" description="PPIase cyclophilin-type" evidence="7">
    <location>
        <begin position="121"/>
        <end position="295"/>
    </location>
</feature>
<dbReference type="RefSeq" id="XP_067544243.1">
    <property type="nucleotide sequence ID" value="XM_067688146.1"/>
</dbReference>
<keyword evidence="3" id="KW-0697">Rotamase</keyword>
<protein>
    <recommendedName>
        <fullName evidence="2">peptidylprolyl isomerase</fullName>
        <ecNumber evidence="2">5.2.1.8</ecNumber>
    </recommendedName>
</protein>
<accession>A0A177ECC2</accession>
<evidence type="ECO:0000256" key="5">
    <source>
        <dbReference type="SAM" id="MobiDB-lite"/>
    </source>
</evidence>
<evidence type="ECO:0000256" key="2">
    <source>
        <dbReference type="ARBA" id="ARBA00013194"/>
    </source>
</evidence>
<comment type="catalytic activity">
    <reaction evidence="1">
        <text>[protein]-peptidylproline (omega=180) = [protein]-peptidylproline (omega=0)</text>
        <dbReference type="Rhea" id="RHEA:16237"/>
        <dbReference type="Rhea" id="RHEA-COMP:10747"/>
        <dbReference type="Rhea" id="RHEA-COMP:10748"/>
        <dbReference type="ChEBI" id="CHEBI:83833"/>
        <dbReference type="ChEBI" id="CHEBI:83834"/>
        <dbReference type="EC" id="5.2.1.8"/>
    </reaction>
</comment>
<evidence type="ECO:0000313" key="8">
    <source>
        <dbReference type="EMBL" id="OAG29595.1"/>
    </source>
</evidence>
<dbReference type="GO" id="GO:0016018">
    <property type="term" value="F:cyclosporin A binding"/>
    <property type="evidence" value="ECO:0007669"/>
    <property type="project" value="TreeGrafter"/>
</dbReference>
<evidence type="ECO:0000256" key="3">
    <source>
        <dbReference type="ARBA" id="ARBA00023110"/>
    </source>
</evidence>
<feature type="region of interest" description="Disordered" evidence="5">
    <location>
        <begin position="38"/>
        <end position="92"/>
    </location>
</feature>
<feature type="region of interest" description="Disordered" evidence="5">
    <location>
        <begin position="183"/>
        <end position="204"/>
    </location>
</feature>
<dbReference type="STRING" id="1805483.A0A177ECC2"/>
<dbReference type="Proteomes" id="UP000185944">
    <property type="component" value="Unassembled WGS sequence"/>
</dbReference>
<evidence type="ECO:0000313" key="9">
    <source>
        <dbReference type="Proteomes" id="UP000185944"/>
    </source>
</evidence>
<dbReference type="AlphaFoldDB" id="A0A177ECC2"/>
<dbReference type="EC" id="5.2.1.8" evidence="2"/>
<dbReference type="EMBL" id="LTDL01000040">
    <property type="protein sequence ID" value="OAG29595.1"/>
    <property type="molecule type" value="Genomic_DNA"/>
</dbReference>
<feature type="compositionally biased region" description="Basic and acidic residues" evidence="5">
    <location>
        <begin position="191"/>
        <end position="202"/>
    </location>
</feature>
<dbReference type="CDD" id="cd00317">
    <property type="entry name" value="cyclophilin"/>
    <property type="match status" value="1"/>
</dbReference>
<evidence type="ECO:0000256" key="4">
    <source>
        <dbReference type="ARBA" id="ARBA00023235"/>
    </source>
</evidence>
<proteinExistence type="predicted"/>
<reference evidence="8 9" key="1">
    <citation type="submission" date="2016-02" db="EMBL/GenBank/DDBJ databases">
        <title>Discovery of a natural microsporidian pathogen with a broad tissue tropism in Caenorhabditis elegans.</title>
        <authorList>
            <person name="Luallen R.J."/>
            <person name="Reinke A.W."/>
            <person name="Tong L."/>
            <person name="Botts M.R."/>
            <person name="Felix M.-A."/>
            <person name="Troemel E.R."/>
        </authorList>
    </citation>
    <scope>NUCLEOTIDE SEQUENCE [LARGE SCALE GENOMIC DNA]</scope>
    <source>
        <strain evidence="8 9">JUm2807</strain>
    </source>
</reference>
<feature type="signal peptide" evidence="6">
    <location>
        <begin position="1"/>
        <end position="24"/>
    </location>
</feature>
<dbReference type="GO" id="GO:0006457">
    <property type="term" value="P:protein folding"/>
    <property type="evidence" value="ECO:0007669"/>
    <property type="project" value="InterPro"/>
</dbReference>
<name>A0A177ECC2_9MICR</name>
<evidence type="ECO:0000256" key="6">
    <source>
        <dbReference type="SAM" id="SignalP"/>
    </source>
</evidence>
<gene>
    <name evidence="8" type="ORF">NEDG_00728</name>
</gene>
<keyword evidence="4 8" id="KW-0413">Isomerase</keyword>
<evidence type="ECO:0000259" key="7">
    <source>
        <dbReference type="PROSITE" id="PS50072"/>
    </source>
</evidence>
<feature type="compositionally biased region" description="Polar residues" evidence="5">
    <location>
        <begin position="305"/>
        <end position="327"/>
    </location>
</feature>
<dbReference type="Gene3D" id="2.40.100.10">
    <property type="entry name" value="Cyclophilin-like"/>
    <property type="match status" value="1"/>
</dbReference>
<dbReference type="PROSITE" id="PS00170">
    <property type="entry name" value="CSA_PPIASE_1"/>
    <property type="match status" value="1"/>
</dbReference>
<dbReference type="InterPro" id="IPR020892">
    <property type="entry name" value="Cyclophilin-type_PPIase_CS"/>
</dbReference>
<evidence type="ECO:0000256" key="1">
    <source>
        <dbReference type="ARBA" id="ARBA00000971"/>
    </source>
</evidence>
<dbReference type="VEuPathDB" id="MicrosporidiaDB:NEDG_00728"/>
<organism evidence="8 9">
    <name type="scientific">Nematocida displodere</name>
    <dbReference type="NCBI Taxonomy" id="1805483"/>
    <lineage>
        <taxon>Eukaryota</taxon>
        <taxon>Fungi</taxon>
        <taxon>Fungi incertae sedis</taxon>
        <taxon>Microsporidia</taxon>
        <taxon>Nematocida</taxon>
    </lineage>
</organism>
<comment type="caution">
    <text evidence="8">The sequence shown here is derived from an EMBL/GenBank/DDBJ whole genome shotgun (WGS) entry which is preliminary data.</text>
</comment>
<dbReference type="PRINTS" id="PR00153">
    <property type="entry name" value="CSAPPISMRASE"/>
</dbReference>
<dbReference type="SUPFAM" id="SSF50891">
    <property type="entry name" value="Cyclophilin-like"/>
    <property type="match status" value="1"/>
</dbReference>
<sequence>MSKVIRIVAFIAVILTLTMEKVLADAVPMEKEVVESSSTLASEGGAAKHHSHSYLSSDSAEEKVEAVSEAESEAVGEENAKKTATQCTSCPCSEPAVTKDLQIVEMTIGYTYQGTEVRETIEIALFNKQYPVTTTNFRKLCEGITVTRNGKTQTLNYDNVPFHRIVDEFVVQGGDIMEKNGRGSVSAVSPHGREFPDEKDALNGEGPARTHSMEGMVAMANRGPNTNGSQFYFTLGPKVGESDRFFAGLNGKHTVFGKIIKGMPAIREIVRRYNEHAFNDSDMPKILSTSVTCRHATEEDVNATEAANDSEAVNGSEAANESDNLDL</sequence>
<feature type="chain" id="PRO_5008060270" description="peptidylprolyl isomerase" evidence="6">
    <location>
        <begin position="25"/>
        <end position="327"/>
    </location>
</feature>
<dbReference type="OrthoDB" id="193499at2759"/>
<dbReference type="InterPro" id="IPR029000">
    <property type="entry name" value="Cyclophilin-like_dom_sf"/>
</dbReference>
<keyword evidence="6" id="KW-0732">Signal</keyword>
<dbReference type="InterPro" id="IPR002130">
    <property type="entry name" value="Cyclophilin-type_PPIase_dom"/>
</dbReference>
<keyword evidence="9" id="KW-1185">Reference proteome</keyword>
<dbReference type="PANTHER" id="PTHR11071:SF478">
    <property type="entry name" value="PEPTIDYL-PROLYL CIS-TRANS ISOMERASE, RHODOPSIN-SPECIFIC ISOZYME"/>
    <property type="match status" value="1"/>
</dbReference>
<dbReference type="Pfam" id="PF00160">
    <property type="entry name" value="Pro_isomerase"/>
    <property type="match status" value="1"/>
</dbReference>